<dbReference type="InterPro" id="IPR050106">
    <property type="entry name" value="HistidinolP_aminotransfase"/>
</dbReference>
<dbReference type="GO" id="GO:0030170">
    <property type="term" value="F:pyridoxal phosphate binding"/>
    <property type="evidence" value="ECO:0007669"/>
    <property type="project" value="InterPro"/>
</dbReference>
<dbReference type="InterPro" id="IPR015424">
    <property type="entry name" value="PyrdxlP-dep_Trfase"/>
</dbReference>
<evidence type="ECO:0000256" key="5">
    <source>
        <dbReference type="ARBA" id="ARBA00022679"/>
    </source>
</evidence>
<accession>A0A223KQL9</accession>
<dbReference type="InterPro" id="IPR015421">
    <property type="entry name" value="PyrdxlP-dep_Trfase_major"/>
</dbReference>
<name>A0A223KQL9_9BACI</name>
<protein>
    <recommendedName>
        <fullName evidence="9">Histidinol-phosphate aminotransferase</fullName>
        <ecNumber evidence="9">2.6.1.9</ecNumber>
    </recommendedName>
    <alternativeName>
        <fullName evidence="9">Imidazole acetol-phosphate transaminase</fullName>
    </alternativeName>
</protein>
<dbReference type="KEGG" id="bcoh:BC6307_11185"/>
<feature type="domain" description="Aminotransferase class I/classII large" evidence="10">
    <location>
        <begin position="34"/>
        <end position="349"/>
    </location>
</feature>
<organism evidence="11 12">
    <name type="scientific">Sutcliffiella cohnii</name>
    <dbReference type="NCBI Taxonomy" id="33932"/>
    <lineage>
        <taxon>Bacteria</taxon>
        <taxon>Bacillati</taxon>
        <taxon>Bacillota</taxon>
        <taxon>Bacilli</taxon>
        <taxon>Bacillales</taxon>
        <taxon>Bacillaceae</taxon>
        <taxon>Sutcliffiella</taxon>
    </lineage>
</organism>
<dbReference type="SUPFAM" id="SSF53383">
    <property type="entry name" value="PLP-dependent transferases"/>
    <property type="match status" value="1"/>
</dbReference>
<dbReference type="CDD" id="cd00609">
    <property type="entry name" value="AAT_like"/>
    <property type="match status" value="1"/>
</dbReference>
<keyword evidence="7 9" id="KW-0368">Histidine biosynthesis</keyword>
<comment type="catalytic activity">
    <reaction evidence="8 9">
        <text>L-histidinol phosphate + 2-oxoglutarate = 3-(imidazol-4-yl)-2-oxopropyl phosphate + L-glutamate</text>
        <dbReference type="Rhea" id="RHEA:23744"/>
        <dbReference type="ChEBI" id="CHEBI:16810"/>
        <dbReference type="ChEBI" id="CHEBI:29985"/>
        <dbReference type="ChEBI" id="CHEBI:57766"/>
        <dbReference type="ChEBI" id="CHEBI:57980"/>
        <dbReference type="EC" id="2.6.1.9"/>
    </reaction>
</comment>
<comment type="pathway">
    <text evidence="2 9">Amino-acid biosynthesis; L-histidine biosynthesis; L-histidine from 5-phospho-alpha-D-ribose 1-diphosphate: step 7/9.</text>
</comment>
<evidence type="ECO:0000256" key="9">
    <source>
        <dbReference type="HAMAP-Rule" id="MF_01023"/>
    </source>
</evidence>
<dbReference type="InterPro" id="IPR004839">
    <property type="entry name" value="Aminotransferase_I/II_large"/>
</dbReference>
<comment type="cofactor">
    <cofactor evidence="1 9">
        <name>pyridoxal 5'-phosphate</name>
        <dbReference type="ChEBI" id="CHEBI:597326"/>
    </cofactor>
</comment>
<reference evidence="11 12" key="1">
    <citation type="submission" date="2016-12" db="EMBL/GenBank/DDBJ databases">
        <title>The whole genome sequencing and assembly of Bacillus cohnii DSM 6307T strain.</title>
        <authorList>
            <person name="Lee Y.-J."/>
            <person name="Yi H."/>
            <person name="Bahn Y.-S."/>
            <person name="Kim J.F."/>
            <person name="Lee D.-W."/>
        </authorList>
    </citation>
    <scope>NUCLEOTIDE SEQUENCE [LARGE SCALE GENOMIC DNA]</scope>
    <source>
        <strain evidence="11 12">DSM 6307</strain>
    </source>
</reference>
<dbReference type="EMBL" id="CP018866">
    <property type="protein sequence ID" value="AST91801.1"/>
    <property type="molecule type" value="Genomic_DNA"/>
</dbReference>
<dbReference type="EC" id="2.6.1.9" evidence="9"/>
<evidence type="ECO:0000256" key="3">
    <source>
        <dbReference type="ARBA" id="ARBA00011738"/>
    </source>
</evidence>
<dbReference type="AlphaFoldDB" id="A0A223KQL9"/>
<dbReference type="Proteomes" id="UP000215224">
    <property type="component" value="Chromosome"/>
</dbReference>
<keyword evidence="5 9" id="KW-0808">Transferase</keyword>
<keyword evidence="9" id="KW-0028">Amino-acid biosynthesis</keyword>
<proteinExistence type="inferred from homology"/>
<dbReference type="InterPro" id="IPR005861">
    <property type="entry name" value="HisP_aminotrans"/>
</dbReference>
<dbReference type="PROSITE" id="PS00599">
    <property type="entry name" value="AA_TRANSFER_CLASS_2"/>
    <property type="match status" value="1"/>
</dbReference>
<dbReference type="GO" id="GO:0004400">
    <property type="term" value="F:histidinol-phosphate transaminase activity"/>
    <property type="evidence" value="ECO:0007669"/>
    <property type="project" value="UniProtKB-UniRule"/>
</dbReference>
<evidence type="ECO:0000259" key="10">
    <source>
        <dbReference type="Pfam" id="PF00155"/>
    </source>
</evidence>
<keyword evidence="12" id="KW-1185">Reference proteome</keyword>
<evidence type="ECO:0000313" key="11">
    <source>
        <dbReference type="EMBL" id="AST91801.1"/>
    </source>
</evidence>
<evidence type="ECO:0000256" key="1">
    <source>
        <dbReference type="ARBA" id="ARBA00001933"/>
    </source>
</evidence>
<dbReference type="InterPro" id="IPR015422">
    <property type="entry name" value="PyrdxlP-dep_Trfase_small"/>
</dbReference>
<dbReference type="UniPathway" id="UPA00031">
    <property type="reaction ID" value="UER00012"/>
</dbReference>
<gene>
    <name evidence="9" type="primary">hisC</name>
    <name evidence="11" type="ORF">BC6307_11185</name>
</gene>
<evidence type="ECO:0000256" key="4">
    <source>
        <dbReference type="ARBA" id="ARBA00022576"/>
    </source>
</evidence>
<dbReference type="InterPro" id="IPR001917">
    <property type="entry name" value="Aminotrans_II_pyridoxalP_BS"/>
</dbReference>
<dbReference type="NCBIfam" id="TIGR01141">
    <property type="entry name" value="hisC"/>
    <property type="match status" value="1"/>
</dbReference>
<comment type="similarity">
    <text evidence="9">Belongs to the class-II pyridoxal-phosphate-dependent aminotransferase family. Histidinol-phosphate aminotransferase subfamily.</text>
</comment>
<dbReference type="GO" id="GO:0000105">
    <property type="term" value="P:L-histidine biosynthetic process"/>
    <property type="evidence" value="ECO:0007669"/>
    <property type="project" value="UniProtKB-UniRule"/>
</dbReference>
<dbReference type="Pfam" id="PF00155">
    <property type="entry name" value="Aminotran_1_2"/>
    <property type="match status" value="1"/>
</dbReference>
<keyword evidence="6 9" id="KW-0663">Pyridoxal phosphate</keyword>
<evidence type="ECO:0000256" key="7">
    <source>
        <dbReference type="ARBA" id="ARBA00023102"/>
    </source>
</evidence>
<dbReference type="RefSeq" id="WP_066419376.1">
    <property type="nucleotide sequence ID" value="NZ_CP018866.1"/>
</dbReference>
<keyword evidence="4 9" id="KW-0032">Aminotransferase</keyword>
<evidence type="ECO:0000313" key="12">
    <source>
        <dbReference type="Proteomes" id="UP000215224"/>
    </source>
</evidence>
<comment type="subunit">
    <text evidence="3 9">Homodimer.</text>
</comment>
<feature type="modified residue" description="N6-(pyridoxal phosphate)lysine" evidence="9">
    <location>
        <position position="224"/>
    </location>
</feature>
<evidence type="ECO:0000256" key="6">
    <source>
        <dbReference type="ARBA" id="ARBA00022898"/>
    </source>
</evidence>
<dbReference type="PANTHER" id="PTHR43643">
    <property type="entry name" value="HISTIDINOL-PHOSPHATE AMINOTRANSFERASE 2"/>
    <property type="match status" value="1"/>
</dbReference>
<dbReference type="Gene3D" id="3.90.1150.10">
    <property type="entry name" value="Aspartate Aminotransferase, domain 1"/>
    <property type="match status" value="1"/>
</dbReference>
<sequence>MTVKAREVLNNMKAYPLNKSIEEVQAELGFEKAYKLAENENIFGCSPKIKANLSTHLNELFTYPDGHARQLTSKLAQFHQLHFHSIFIGNGSDEIIRLLCRAFICNDDEAVMADVTFPRYKTNVLIEGGKPIIVPLQNGVHDLSSMLRAITSRTKLVFICNPNNPTGTIINKQQLLEFIDQVPNDCLVVLDEAYYEYADNEQLLQSVPLLHKYPNLVILRTFSKAYGLAALRIGYGMMSPIYVDELTKVKDVFNVNQLGQIAASLALEDQQFINDCVTKNKTGKEYLEKELTVLNYDFYPSQANFIMIHTKRRGDYAANSLLKHGFIVRAGTLLGLPYTIRVTISSMEDNIHFINTFKNLAAEGEV</sequence>
<dbReference type="HAMAP" id="MF_01023">
    <property type="entry name" value="HisC_aminotrans_2"/>
    <property type="match status" value="1"/>
</dbReference>
<evidence type="ECO:0000256" key="2">
    <source>
        <dbReference type="ARBA" id="ARBA00005011"/>
    </source>
</evidence>
<dbReference type="STRING" id="1314751.GCA_001591425_03611"/>
<dbReference type="PANTHER" id="PTHR43643:SF3">
    <property type="entry name" value="HISTIDINOL-PHOSPHATE AMINOTRANSFERASE"/>
    <property type="match status" value="1"/>
</dbReference>
<evidence type="ECO:0000256" key="8">
    <source>
        <dbReference type="ARBA" id="ARBA00047481"/>
    </source>
</evidence>
<dbReference type="Gene3D" id="3.40.640.10">
    <property type="entry name" value="Type I PLP-dependent aspartate aminotransferase-like (Major domain)"/>
    <property type="match status" value="1"/>
</dbReference>